<dbReference type="EC" id="3.1.1.73" evidence="2"/>
<keyword evidence="6" id="KW-0378">Hydrolase</keyword>
<dbReference type="GO" id="GO:0005576">
    <property type="term" value="C:extracellular region"/>
    <property type="evidence" value="ECO:0007669"/>
    <property type="project" value="UniProtKB-SubCell"/>
</dbReference>
<keyword evidence="3" id="KW-0964">Secreted</keyword>
<evidence type="ECO:0000256" key="2">
    <source>
        <dbReference type="ARBA" id="ARBA00013091"/>
    </source>
</evidence>
<keyword evidence="4" id="KW-0858">Xylan degradation</keyword>
<evidence type="ECO:0000313" key="12">
    <source>
        <dbReference type="Proteomes" id="UP000518752"/>
    </source>
</evidence>
<evidence type="ECO:0000256" key="10">
    <source>
        <dbReference type="SAM" id="SignalP"/>
    </source>
</evidence>
<gene>
    <name evidence="11" type="ORF">D9757_001384</name>
</gene>
<dbReference type="OrthoDB" id="424610at2759"/>
<reference evidence="11 12" key="1">
    <citation type="journal article" date="2020" name="ISME J.">
        <title>Uncovering the hidden diversity of litter-decomposition mechanisms in mushroom-forming fungi.</title>
        <authorList>
            <person name="Floudas D."/>
            <person name="Bentzer J."/>
            <person name="Ahren D."/>
            <person name="Johansson T."/>
            <person name="Persson P."/>
            <person name="Tunlid A."/>
        </authorList>
    </citation>
    <scope>NUCLEOTIDE SEQUENCE [LARGE SCALE GENOMIC DNA]</scope>
    <source>
        <strain evidence="11 12">CBS 406.79</strain>
    </source>
</reference>
<dbReference type="AlphaFoldDB" id="A0A8H5MFZ0"/>
<dbReference type="PANTHER" id="PTHR38050:SF2">
    <property type="entry name" value="FERULOYL ESTERASE C-RELATED"/>
    <property type="match status" value="1"/>
</dbReference>
<evidence type="ECO:0000256" key="6">
    <source>
        <dbReference type="ARBA" id="ARBA00022801"/>
    </source>
</evidence>
<evidence type="ECO:0000256" key="3">
    <source>
        <dbReference type="ARBA" id="ARBA00022525"/>
    </source>
</evidence>
<comment type="subcellular location">
    <subcellularLocation>
        <location evidence="1">Secreted</location>
    </subcellularLocation>
</comment>
<dbReference type="Gene3D" id="3.40.50.1820">
    <property type="entry name" value="alpha/beta hydrolase"/>
    <property type="match status" value="1"/>
</dbReference>
<dbReference type="Proteomes" id="UP000518752">
    <property type="component" value="Unassembled WGS sequence"/>
</dbReference>
<evidence type="ECO:0000256" key="9">
    <source>
        <dbReference type="ARBA" id="ARBA00034075"/>
    </source>
</evidence>
<dbReference type="SUPFAM" id="SSF53474">
    <property type="entry name" value="alpha/beta-Hydrolases"/>
    <property type="match status" value="1"/>
</dbReference>
<evidence type="ECO:0000256" key="8">
    <source>
        <dbReference type="ARBA" id="ARBA00023326"/>
    </source>
</evidence>
<keyword evidence="12" id="KW-1185">Reference proteome</keyword>
<feature type="signal peptide" evidence="10">
    <location>
        <begin position="1"/>
        <end position="19"/>
    </location>
</feature>
<evidence type="ECO:0000256" key="7">
    <source>
        <dbReference type="ARBA" id="ARBA00023277"/>
    </source>
</evidence>
<keyword evidence="7" id="KW-0119">Carbohydrate metabolism</keyword>
<sequence>MLLFALIYITATLLATVMARPKGSDFLRDRSRHTAHKLRGRVASCAHSPSSSDHIFSFDSSKHATRNITDGTHAGRSYLVHLPTNYDNSKKHAVILSFHGNGGTSAKQEAITQLSNEGMLINDIGIIVVYPQASLGKGRDGENLEYSWQGAPYAADGVNDVDFTRQILDELTGHLSVDAQRIYATGKSNGGGFTNLLACTTSINTRFAAFATVSAALYPGTLPGVNTSDTSTTCDPQRVTPILISHGYNDTVVPYKGQLERDGSEDYRTPDIDEFAKAWASRNAKYAPTSSTVSPNAKARVTVKFDTSEPHTHTRERLSSSKKVQQFSLNNFGHCWPSKEGLDCDRASFDLTPANLLQFLEANPLEY</sequence>
<dbReference type="GO" id="GO:0030600">
    <property type="term" value="F:feruloyl esterase activity"/>
    <property type="evidence" value="ECO:0007669"/>
    <property type="project" value="UniProtKB-EC"/>
</dbReference>
<proteinExistence type="predicted"/>
<evidence type="ECO:0000256" key="4">
    <source>
        <dbReference type="ARBA" id="ARBA00022651"/>
    </source>
</evidence>
<keyword evidence="8" id="KW-0624">Polysaccharide degradation</keyword>
<feature type="chain" id="PRO_5034921433" description="feruloyl esterase" evidence="10">
    <location>
        <begin position="20"/>
        <end position="367"/>
    </location>
</feature>
<dbReference type="EMBL" id="JAACJN010000006">
    <property type="protein sequence ID" value="KAF5392301.1"/>
    <property type="molecule type" value="Genomic_DNA"/>
</dbReference>
<dbReference type="PANTHER" id="PTHR38050">
    <property type="match status" value="1"/>
</dbReference>
<comment type="caution">
    <text evidence="11">The sequence shown here is derived from an EMBL/GenBank/DDBJ whole genome shotgun (WGS) entry which is preliminary data.</text>
</comment>
<dbReference type="InterPro" id="IPR043595">
    <property type="entry name" value="FaeB/C/D"/>
</dbReference>
<dbReference type="InterPro" id="IPR029058">
    <property type="entry name" value="AB_hydrolase_fold"/>
</dbReference>
<evidence type="ECO:0000256" key="1">
    <source>
        <dbReference type="ARBA" id="ARBA00004613"/>
    </source>
</evidence>
<comment type="catalytic activity">
    <reaction evidence="9">
        <text>feruloyl-polysaccharide + H2O = ferulate + polysaccharide.</text>
        <dbReference type="EC" id="3.1.1.73"/>
    </reaction>
</comment>
<evidence type="ECO:0000256" key="5">
    <source>
        <dbReference type="ARBA" id="ARBA00022729"/>
    </source>
</evidence>
<evidence type="ECO:0000313" key="11">
    <source>
        <dbReference type="EMBL" id="KAF5392301.1"/>
    </source>
</evidence>
<accession>A0A8H5MFZ0</accession>
<dbReference type="GO" id="GO:0045493">
    <property type="term" value="P:xylan catabolic process"/>
    <property type="evidence" value="ECO:0007669"/>
    <property type="project" value="UniProtKB-KW"/>
</dbReference>
<name>A0A8H5MFZ0_9AGAR</name>
<organism evidence="11 12">
    <name type="scientific">Collybiopsis confluens</name>
    <dbReference type="NCBI Taxonomy" id="2823264"/>
    <lineage>
        <taxon>Eukaryota</taxon>
        <taxon>Fungi</taxon>
        <taxon>Dikarya</taxon>
        <taxon>Basidiomycota</taxon>
        <taxon>Agaricomycotina</taxon>
        <taxon>Agaricomycetes</taxon>
        <taxon>Agaricomycetidae</taxon>
        <taxon>Agaricales</taxon>
        <taxon>Marasmiineae</taxon>
        <taxon>Omphalotaceae</taxon>
        <taxon>Collybiopsis</taxon>
    </lineage>
</organism>
<keyword evidence="5 10" id="KW-0732">Signal</keyword>
<protein>
    <recommendedName>
        <fullName evidence="2">feruloyl esterase</fullName>
        <ecNumber evidence="2">3.1.1.73</ecNumber>
    </recommendedName>
</protein>